<dbReference type="Gene3D" id="3.40.50.20">
    <property type="match status" value="1"/>
</dbReference>
<evidence type="ECO:0000256" key="10">
    <source>
        <dbReference type="HAMAP-Rule" id="MF_00162"/>
    </source>
</evidence>
<dbReference type="FunFam" id="3.40.50.20:FF:000009">
    <property type="entry name" value="Glutathione synthetase"/>
    <property type="match status" value="1"/>
</dbReference>
<dbReference type="SUPFAM" id="SSF56059">
    <property type="entry name" value="Glutathione synthetase ATP-binding domain-like"/>
    <property type="match status" value="1"/>
</dbReference>
<dbReference type="PROSITE" id="PS50975">
    <property type="entry name" value="ATP_GRASP"/>
    <property type="match status" value="1"/>
</dbReference>
<comment type="cofactor">
    <cofactor evidence="1">
        <name>Mn(2+)</name>
        <dbReference type="ChEBI" id="CHEBI:29035"/>
    </cofactor>
</comment>
<evidence type="ECO:0000256" key="8">
    <source>
        <dbReference type="ARBA" id="ARBA00022842"/>
    </source>
</evidence>
<dbReference type="GO" id="GO:0004363">
    <property type="term" value="F:glutathione synthase activity"/>
    <property type="evidence" value="ECO:0007669"/>
    <property type="project" value="UniProtKB-UniRule"/>
</dbReference>
<dbReference type="InterPro" id="IPR004218">
    <property type="entry name" value="GSHS_ATP-bd"/>
</dbReference>
<comment type="similarity">
    <text evidence="10">Belongs to the prokaryotic GSH synthase family.</text>
</comment>
<sequence>MSEPMNAPKNEPMNESIDTPGNTARGGRALKIGVVMDPIADITYKKDTTMAMLWAATARGASLHYMEQEDLYLRDGRAHARLRDLEVFHDPEDWYRLGEPVATPLAELDVILMRKDPPVDGNFLNAVHLLGFAEREGVLVVNPTRALLECNEKLFAQQFPQCCTPTLVSCSEPVLRAFQAEHGDVIFKPLDGMGGSGIFHVLPDGRNIGAILETLSDRGHRQIMAQRYLPEIKDGDTRILLVDGEPIPYGLARVPMAGETRGNLAAGGRGVSRELTARDHWLIEQVQPMIREKGLLFVGLDVIGDYITEINVTSPTCVREIDDQRGTDIAGTLMDAIERRLDAHRAG</sequence>
<dbReference type="PANTHER" id="PTHR21621:SF4">
    <property type="entry name" value="GLUTATHIONE SYNTHETASE"/>
    <property type="match status" value="1"/>
</dbReference>
<comment type="caution">
    <text evidence="13">The sequence shown here is derived from an EMBL/GenBank/DDBJ whole genome shotgun (WGS) entry which is preliminary data.</text>
</comment>
<dbReference type="InterPro" id="IPR013815">
    <property type="entry name" value="ATP_grasp_subdomain_1"/>
</dbReference>
<evidence type="ECO:0000256" key="7">
    <source>
        <dbReference type="ARBA" id="ARBA00022840"/>
    </source>
</evidence>
<dbReference type="EC" id="6.3.2.3" evidence="10"/>
<protein>
    <recommendedName>
        <fullName evidence="10">Glutathione synthetase</fullName>
        <ecNumber evidence="10">6.3.2.3</ecNumber>
    </recommendedName>
    <alternativeName>
        <fullName evidence="10">GSH synthetase</fullName>
        <shortName evidence="10">GSH-S</shortName>
        <shortName evidence="10">GSHase</shortName>
    </alternativeName>
    <alternativeName>
        <fullName evidence="10">Glutathione synthase</fullName>
    </alternativeName>
</protein>
<dbReference type="InterPro" id="IPR004215">
    <property type="entry name" value="GSHS_N"/>
</dbReference>
<dbReference type="InterPro" id="IPR011761">
    <property type="entry name" value="ATP-grasp"/>
</dbReference>
<keyword evidence="4 10" id="KW-0317">Glutathione biosynthesis</keyword>
<keyword evidence="9" id="KW-0464">Manganese</keyword>
<dbReference type="Proteomes" id="UP000249700">
    <property type="component" value="Unassembled WGS sequence"/>
</dbReference>
<name>A0A328XPW5_9GAMM</name>
<dbReference type="Pfam" id="PF02955">
    <property type="entry name" value="GSH-S_ATP"/>
    <property type="match status" value="1"/>
</dbReference>
<feature type="region of interest" description="Disordered" evidence="11">
    <location>
        <begin position="1"/>
        <end position="25"/>
    </location>
</feature>
<comment type="cofactor">
    <cofactor evidence="2">
        <name>Mg(2+)</name>
        <dbReference type="ChEBI" id="CHEBI:18420"/>
    </cofactor>
</comment>
<dbReference type="Pfam" id="PF02951">
    <property type="entry name" value="GSH-S_N"/>
    <property type="match status" value="1"/>
</dbReference>
<dbReference type="GO" id="GO:0005524">
    <property type="term" value="F:ATP binding"/>
    <property type="evidence" value="ECO:0007669"/>
    <property type="project" value="UniProtKB-UniRule"/>
</dbReference>
<dbReference type="InterPro" id="IPR016185">
    <property type="entry name" value="PreATP-grasp_dom_sf"/>
</dbReference>
<evidence type="ECO:0000256" key="1">
    <source>
        <dbReference type="ARBA" id="ARBA00001936"/>
    </source>
</evidence>
<keyword evidence="3 10" id="KW-0436">Ligase</keyword>
<evidence type="ECO:0000313" key="13">
    <source>
        <dbReference type="EMBL" id="RAR59594.1"/>
    </source>
</evidence>
<evidence type="ECO:0000256" key="4">
    <source>
        <dbReference type="ARBA" id="ARBA00022684"/>
    </source>
</evidence>
<reference evidence="13 14" key="1">
    <citation type="submission" date="2018-06" db="EMBL/GenBank/DDBJ databases">
        <title>Comparative analysis of microorganisms from saline springs in Andes Mountain Range, Colombia.</title>
        <authorList>
            <person name="Rubin E."/>
        </authorList>
    </citation>
    <scope>NUCLEOTIDE SEQUENCE [LARGE SCALE GENOMIC DNA]</scope>
    <source>
        <strain evidence="13 14">USBA-857</strain>
    </source>
</reference>
<evidence type="ECO:0000313" key="14">
    <source>
        <dbReference type="Proteomes" id="UP000249700"/>
    </source>
</evidence>
<dbReference type="EMBL" id="QLSX01000009">
    <property type="protein sequence ID" value="RAR59594.1"/>
    <property type="molecule type" value="Genomic_DNA"/>
</dbReference>
<evidence type="ECO:0000256" key="2">
    <source>
        <dbReference type="ARBA" id="ARBA00001946"/>
    </source>
</evidence>
<dbReference type="AlphaFoldDB" id="A0A328XPW5"/>
<dbReference type="Gene3D" id="3.30.470.20">
    <property type="entry name" value="ATP-grasp fold, B domain"/>
    <property type="match status" value="1"/>
</dbReference>
<keyword evidence="5" id="KW-0479">Metal-binding</keyword>
<dbReference type="PANTHER" id="PTHR21621">
    <property type="entry name" value="RIBOSOMAL PROTEIN S6 MODIFICATION PROTEIN"/>
    <property type="match status" value="1"/>
</dbReference>
<dbReference type="Gene3D" id="3.30.1490.20">
    <property type="entry name" value="ATP-grasp fold, A domain"/>
    <property type="match status" value="1"/>
</dbReference>
<evidence type="ECO:0000256" key="3">
    <source>
        <dbReference type="ARBA" id="ARBA00022598"/>
    </source>
</evidence>
<evidence type="ECO:0000256" key="5">
    <source>
        <dbReference type="ARBA" id="ARBA00022723"/>
    </source>
</evidence>
<keyword evidence="8" id="KW-0460">Magnesium</keyword>
<keyword evidence="6 10" id="KW-0547">Nucleotide-binding</keyword>
<dbReference type="NCBIfam" id="TIGR01380">
    <property type="entry name" value="glut_syn"/>
    <property type="match status" value="1"/>
</dbReference>
<dbReference type="NCBIfam" id="NF003573">
    <property type="entry name" value="PRK05246.1"/>
    <property type="match status" value="1"/>
</dbReference>
<dbReference type="UniPathway" id="UPA00142">
    <property type="reaction ID" value="UER00210"/>
</dbReference>
<evidence type="ECO:0000256" key="6">
    <source>
        <dbReference type="ARBA" id="ARBA00022741"/>
    </source>
</evidence>
<gene>
    <name evidence="10" type="primary">gshB</name>
    <name evidence="13" type="ORF">BCL93_109153</name>
</gene>
<dbReference type="GO" id="GO:0005737">
    <property type="term" value="C:cytoplasm"/>
    <property type="evidence" value="ECO:0007669"/>
    <property type="project" value="TreeGrafter"/>
</dbReference>
<evidence type="ECO:0000256" key="9">
    <source>
        <dbReference type="ARBA" id="ARBA00023211"/>
    </source>
</evidence>
<comment type="pathway">
    <text evidence="10">Sulfur metabolism; glutathione biosynthesis; glutathione from L-cysteine and L-glutamate: step 2/2.</text>
</comment>
<evidence type="ECO:0000256" key="11">
    <source>
        <dbReference type="SAM" id="MobiDB-lite"/>
    </source>
</evidence>
<dbReference type="GO" id="GO:0046872">
    <property type="term" value="F:metal ion binding"/>
    <property type="evidence" value="ECO:0007669"/>
    <property type="project" value="UniProtKB-KW"/>
</dbReference>
<dbReference type="HAMAP" id="MF_00162">
    <property type="entry name" value="GSH_S"/>
    <property type="match status" value="1"/>
</dbReference>
<keyword evidence="7 10" id="KW-0067">ATP-binding</keyword>
<feature type="domain" description="ATP-grasp" evidence="12">
    <location>
        <begin position="152"/>
        <end position="338"/>
    </location>
</feature>
<organism evidence="13 14">
    <name type="scientific">Onishia taeanensis</name>
    <dbReference type="NCBI Taxonomy" id="284577"/>
    <lineage>
        <taxon>Bacteria</taxon>
        <taxon>Pseudomonadati</taxon>
        <taxon>Pseudomonadota</taxon>
        <taxon>Gammaproteobacteria</taxon>
        <taxon>Oceanospirillales</taxon>
        <taxon>Halomonadaceae</taxon>
        <taxon>Onishia</taxon>
    </lineage>
</organism>
<dbReference type="SUPFAM" id="SSF52440">
    <property type="entry name" value="PreATP-grasp domain"/>
    <property type="match status" value="1"/>
</dbReference>
<evidence type="ECO:0000259" key="12">
    <source>
        <dbReference type="PROSITE" id="PS50975"/>
    </source>
</evidence>
<comment type="catalytic activity">
    <reaction evidence="10">
        <text>gamma-L-glutamyl-L-cysteine + glycine + ATP = glutathione + ADP + phosphate + H(+)</text>
        <dbReference type="Rhea" id="RHEA:13557"/>
        <dbReference type="ChEBI" id="CHEBI:15378"/>
        <dbReference type="ChEBI" id="CHEBI:30616"/>
        <dbReference type="ChEBI" id="CHEBI:43474"/>
        <dbReference type="ChEBI" id="CHEBI:57305"/>
        <dbReference type="ChEBI" id="CHEBI:57925"/>
        <dbReference type="ChEBI" id="CHEBI:58173"/>
        <dbReference type="ChEBI" id="CHEBI:456216"/>
        <dbReference type="EC" id="6.3.2.3"/>
    </reaction>
</comment>
<dbReference type="InterPro" id="IPR006284">
    <property type="entry name" value="Glut_synth_pro"/>
</dbReference>
<proteinExistence type="inferred from homology"/>
<accession>A0A328XPW5</accession>